<feature type="signal peptide" evidence="1">
    <location>
        <begin position="1"/>
        <end position="20"/>
    </location>
</feature>
<dbReference type="AlphaFoldDB" id="A0A933SDG3"/>
<proteinExistence type="predicted"/>
<organism evidence="2 3">
    <name type="scientific">Eiseniibacteriota bacterium</name>
    <dbReference type="NCBI Taxonomy" id="2212470"/>
    <lineage>
        <taxon>Bacteria</taxon>
        <taxon>Candidatus Eiseniibacteriota</taxon>
    </lineage>
</organism>
<reference evidence="2" key="1">
    <citation type="submission" date="2020-07" db="EMBL/GenBank/DDBJ databases">
        <title>Huge and variable diversity of episymbiotic CPR bacteria and DPANN archaea in groundwater ecosystems.</title>
        <authorList>
            <person name="He C.Y."/>
            <person name="Keren R."/>
            <person name="Whittaker M."/>
            <person name="Farag I.F."/>
            <person name="Doudna J."/>
            <person name="Cate J.H.D."/>
            <person name="Banfield J.F."/>
        </authorList>
    </citation>
    <scope>NUCLEOTIDE SEQUENCE</scope>
    <source>
        <strain evidence="2">NC_groundwater_1813_Pr3_B-0.1um_71_17</strain>
    </source>
</reference>
<sequence length="245" mass="26033">MRRLGFSLLLLALLSGPAHAQYGAVRIAWDDCGSAGATARTFACNTNSGVEVIVVSFKPANSTDAVYQFDTRLALGYESFEVIPDWWAFVPVTGCRRGSLIASADFTSASGACADPWMGQAFTSLSVTRYDIFDTQLRREIVQVTTAIPFASAAPLDAATEYYGVRLIVNHQKTVGTGACAGCAQGMCVGLFGSGSSTLANPANPVRSSLFPRNGYSVTWNGGTSCDRLVPARNATWGALKSLYR</sequence>
<dbReference type="EMBL" id="JACRIW010000023">
    <property type="protein sequence ID" value="MBI5168428.1"/>
    <property type="molecule type" value="Genomic_DNA"/>
</dbReference>
<evidence type="ECO:0000313" key="2">
    <source>
        <dbReference type="EMBL" id="MBI5168428.1"/>
    </source>
</evidence>
<feature type="chain" id="PRO_5037505616" evidence="1">
    <location>
        <begin position="21"/>
        <end position="245"/>
    </location>
</feature>
<accession>A0A933SDG3</accession>
<protein>
    <submittedName>
        <fullName evidence="2">Uncharacterized protein</fullName>
    </submittedName>
</protein>
<gene>
    <name evidence="2" type="ORF">HZA61_02970</name>
</gene>
<dbReference type="Proteomes" id="UP000696931">
    <property type="component" value="Unassembled WGS sequence"/>
</dbReference>
<name>A0A933SDG3_UNCEI</name>
<comment type="caution">
    <text evidence="2">The sequence shown here is derived from an EMBL/GenBank/DDBJ whole genome shotgun (WGS) entry which is preliminary data.</text>
</comment>
<evidence type="ECO:0000313" key="3">
    <source>
        <dbReference type="Proteomes" id="UP000696931"/>
    </source>
</evidence>
<evidence type="ECO:0000256" key="1">
    <source>
        <dbReference type="SAM" id="SignalP"/>
    </source>
</evidence>
<keyword evidence="1" id="KW-0732">Signal</keyword>